<feature type="transmembrane region" description="Helical" evidence="1">
    <location>
        <begin position="124"/>
        <end position="140"/>
    </location>
</feature>
<dbReference type="AlphaFoldDB" id="A0A1R4JJN2"/>
<reference evidence="2 3" key="1">
    <citation type="submission" date="2017-02" db="EMBL/GenBank/DDBJ databases">
        <authorList>
            <person name="Peterson S.W."/>
        </authorList>
    </citation>
    <scope>NUCLEOTIDE SEQUENCE [LARGE SCALE GENOMIC DNA]</scope>
    <source>
        <strain evidence="2 3">2B3F</strain>
    </source>
</reference>
<dbReference type="Proteomes" id="UP000196230">
    <property type="component" value="Unassembled WGS sequence"/>
</dbReference>
<dbReference type="RefSeq" id="WP_143745318.1">
    <property type="nucleotide sequence ID" value="NZ_FUKP01000062.1"/>
</dbReference>
<proteinExistence type="predicted"/>
<evidence type="ECO:0000313" key="2">
    <source>
        <dbReference type="EMBL" id="SJN32217.1"/>
    </source>
</evidence>
<evidence type="ECO:0000313" key="3">
    <source>
        <dbReference type="Proteomes" id="UP000196230"/>
    </source>
</evidence>
<name>A0A1R4JJN2_9MICC</name>
<accession>A0A1R4JJN2</accession>
<keyword evidence="1" id="KW-1133">Transmembrane helix</keyword>
<sequence length="185" mass="19370">MVLAAVAMTVGLPRVAPSTVLLDDAATDPAAAGLAVQAGVCGAAALLLRDRLAWITDVSTRSIVLRRLAWGFTLTVLLAAVSGIACLLLPRGLDPVHVFLSFPLFWWGLAMMALVLWGPTAGTVLPLAVSAVFALSLMPWEANVLFNADLLGARLGVGAALWATGMVLYAVRGARRQRGVRDDAI</sequence>
<gene>
    <name evidence="2" type="ORF">FM125_08945</name>
</gene>
<organism evidence="2 3">
    <name type="scientific">Micrococcus lylae</name>
    <dbReference type="NCBI Taxonomy" id="1273"/>
    <lineage>
        <taxon>Bacteria</taxon>
        <taxon>Bacillati</taxon>
        <taxon>Actinomycetota</taxon>
        <taxon>Actinomycetes</taxon>
        <taxon>Micrococcales</taxon>
        <taxon>Micrococcaceae</taxon>
        <taxon>Micrococcus</taxon>
    </lineage>
</organism>
<dbReference type="EMBL" id="FUKP01000062">
    <property type="protein sequence ID" value="SJN32217.1"/>
    <property type="molecule type" value="Genomic_DNA"/>
</dbReference>
<keyword evidence="1" id="KW-0812">Transmembrane</keyword>
<feature type="transmembrane region" description="Helical" evidence="1">
    <location>
        <begin position="27"/>
        <end position="48"/>
    </location>
</feature>
<protein>
    <submittedName>
        <fullName evidence="2">Uncharacterized protein</fullName>
    </submittedName>
</protein>
<feature type="transmembrane region" description="Helical" evidence="1">
    <location>
        <begin position="152"/>
        <end position="171"/>
    </location>
</feature>
<feature type="transmembrane region" description="Helical" evidence="1">
    <location>
        <begin position="68"/>
        <end position="90"/>
    </location>
</feature>
<feature type="transmembrane region" description="Helical" evidence="1">
    <location>
        <begin position="96"/>
        <end position="117"/>
    </location>
</feature>
<keyword evidence="1" id="KW-0472">Membrane</keyword>
<evidence type="ECO:0000256" key="1">
    <source>
        <dbReference type="SAM" id="Phobius"/>
    </source>
</evidence>